<dbReference type="Pfam" id="PF01344">
    <property type="entry name" value="Kelch_1"/>
    <property type="match status" value="1"/>
</dbReference>
<dbReference type="PANTHER" id="PTHR46344">
    <property type="entry name" value="OS02G0202900 PROTEIN"/>
    <property type="match status" value="1"/>
</dbReference>
<dbReference type="Gene3D" id="2.120.10.80">
    <property type="entry name" value="Kelch-type beta propeller"/>
    <property type="match status" value="1"/>
</dbReference>
<name>A0A5N6RBM7_9ROSI</name>
<evidence type="ECO:0000313" key="5">
    <source>
        <dbReference type="Proteomes" id="UP000327013"/>
    </source>
</evidence>
<keyword evidence="5" id="KW-1185">Reference proteome</keyword>
<reference evidence="4 5" key="1">
    <citation type="submission" date="2019-06" db="EMBL/GenBank/DDBJ databases">
        <title>A chromosomal-level reference genome of Carpinus fangiana (Coryloideae, Betulaceae).</title>
        <authorList>
            <person name="Yang X."/>
            <person name="Wang Z."/>
            <person name="Zhang L."/>
            <person name="Hao G."/>
            <person name="Liu J."/>
            <person name="Yang Y."/>
        </authorList>
    </citation>
    <scope>NUCLEOTIDE SEQUENCE [LARGE SCALE GENOMIC DNA]</scope>
    <source>
        <strain evidence="4">Cfa_2016G</strain>
        <tissue evidence="4">Leaf</tissue>
    </source>
</reference>
<sequence>MKGATGHLVVQSTDDGSSSSRLSPCVVLIHIDIPDEEEGRSGWYTLTIPTDTVDGEEGSILRVWKGSIPVELPASFAVLGSELFCVGGRLRRPGIPRSFFTLSQPPIPDIYALDINSPGEKDWIRVGSTISPRLEPHSLVIGGKLYVLSGFDHDTYDYSSSDLHGEVFDPVTGLWEALPDAPWPMKSLIISAALENPNRILVASIAQGDFDTCATFFTYDVQNRSWECLKPCRRNMHRDCPVGRRGTAIAVGNILYWITKKAKLLAYDLDLDLWLLGSIEGPGIPWVVSDNDQHIECDLFDVSPMPKKKKLRISFVSTIKYRTDHPVIITHCLLLKTVRSNSAHISQLPRIAPIDVDETSEDEDEVSWQSKDRWSSENDEINLSSQSDAIIAHIDKRMDHLKQFFTIQLDQMRKQLGRQVDKVEQLAWEHFTAERRQVGKVEQLVREQFATFTAERRAVTNRMPKDH</sequence>
<keyword evidence="1" id="KW-0880">Kelch repeat</keyword>
<dbReference type="EMBL" id="CM017326">
    <property type="protein sequence ID" value="KAE8076054.1"/>
    <property type="molecule type" value="Genomic_DNA"/>
</dbReference>
<proteinExistence type="predicted"/>
<evidence type="ECO:0000256" key="3">
    <source>
        <dbReference type="SAM" id="MobiDB-lite"/>
    </source>
</evidence>
<dbReference type="AlphaFoldDB" id="A0A5N6RBM7"/>
<dbReference type="PANTHER" id="PTHR46344:SF27">
    <property type="entry name" value="KELCH REPEAT SUPERFAMILY PROTEIN"/>
    <property type="match status" value="1"/>
</dbReference>
<keyword evidence="2" id="KW-0677">Repeat</keyword>
<dbReference type="OrthoDB" id="45365at2759"/>
<dbReference type="InterPro" id="IPR006652">
    <property type="entry name" value="Kelch_1"/>
</dbReference>
<feature type="region of interest" description="Disordered" evidence="3">
    <location>
        <begin position="1"/>
        <end position="20"/>
    </location>
</feature>
<protein>
    <submittedName>
        <fullName evidence="4">Uncharacterized protein</fullName>
    </submittedName>
</protein>
<evidence type="ECO:0000256" key="1">
    <source>
        <dbReference type="ARBA" id="ARBA00022441"/>
    </source>
</evidence>
<dbReference type="InterPro" id="IPR015915">
    <property type="entry name" value="Kelch-typ_b-propeller"/>
</dbReference>
<gene>
    <name evidence="4" type="ORF">FH972_014727</name>
</gene>
<evidence type="ECO:0000313" key="4">
    <source>
        <dbReference type="EMBL" id="KAE8076054.1"/>
    </source>
</evidence>
<organism evidence="4 5">
    <name type="scientific">Carpinus fangiana</name>
    <dbReference type="NCBI Taxonomy" id="176857"/>
    <lineage>
        <taxon>Eukaryota</taxon>
        <taxon>Viridiplantae</taxon>
        <taxon>Streptophyta</taxon>
        <taxon>Embryophyta</taxon>
        <taxon>Tracheophyta</taxon>
        <taxon>Spermatophyta</taxon>
        <taxon>Magnoliopsida</taxon>
        <taxon>eudicotyledons</taxon>
        <taxon>Gunneridae</taxon>
        <taxon>Pentapetalae</taxon>
        <taxon>rosids</taxon>
        <taxon>fabids</taxon>
        <taxon>Fagales</taxon>
        <taxon>Betulaceae</taxon>
        <taxon>Carpinus</taxon>
    </lineage>
</organism>
<accession>A0A5N6RBM7</accession>
<dbReference type="SUPFAM" id="SSF117281">
    <property type="entry name" value="Kelch motif"/>
    <property type="match status" value="1"/>
</dbReference>
<evidence type="ECO:0000256" key="2">
    <source>
        <dbReference type="ARBA" id="ARBA00022737"/>
    </source>
</evidence>
<dbReference type="Proteomes" id="UP000327013">
    <property type="component" value="Chromosome 6"/>
</dbReference>